<feature type="chain" id="PRO_5014613878" description="Filamentous haemagglutinin FhaB/tRNA nuclease CdiA-like TPS domain-containing protein" evidence="1">
    <location>
        <begin position="21"/>
        <end position="505"/>
    </location>
</feature>
<dbReference type="AlphaFoldDB" id="A0A2N6KA76"/>
<sequence length="505" mass="52159">MKLTWSLLFTLPLVTCSILAPLSRSTAQIVPDVNLGGTENSVVNPDAINGIPSDRIDGGAIRGSNLFHSFQEFNVLEGRGAYFSNPNGIANILTRVTGGNPSNILGRLGVLGNANLFLLNPKGIFFGANASLDVSGSFFASTADSVVFDNIEFSASNPQPVPQLSINIPIGLRFRDNPGNITNNGRLQVQTGNTLALVGGDVSLDGGSLTAPDGQVELGGLAQAGTVGLNPDFSLRLSEAVTRGNVLLTNAAKIDVANTGSASVAINAQNLNINGGSRITGGIKEGLDSNGFVPGDINLNVTDLVAINQDSIVENVADVNAIGNAGNINVNANKVEITGAGRIRTRTLGKKSDAGDINIKATDIYISNPAYIVPVNDALRKDPSLEDKPALDASNYKSDRRIGTGSSGNIFLDASGSITLIGEPGTDKVISTYNAGSGTGGGDILLTAKGSVLLDNAFLVTTVINNKADTGAGNIFLQGDKSLSLVNNSQLSAITFGTQRTANLW</sequence>
<evidence type="ECO:0000256" key="1">
    <source>
        <dbReference type="SAM" id="SignalP"/>
    </source>
</evidence>
<dbReference type="Gene3D" id="2.160.20.10">
    <property type="entry name" value="Single-stranded right-handed beta-helix, Pectin lyase-like"/>
    <property type="match status" value="1"/>
</dbReference>
<feature type="signal peptide" evidence="1">
    <location>
        <begin position="1"/>
        <end position="20"/>
    </location>
</feature>
<dbReference type="SMART" id="SM00912">
    <property type="entry name" value="Haemagg_act"/>
    <property type="match status" value="1"/>
</dbReference>
<dbReference type="InterPro" id="IPR012334">
    <property type="entry name" value="Pectin_lyas_fold"/>
</dbReference>
<dbReference type="InterPro" id="IPR011050">
    <property type="entry name" value="Pectin_lyase_fold/virulence"/>
</dbReference>
<dbReference type="InterPro" id="IPR008638">
    <property type="entry name" value="FhaB/CdiA-like_TPS"/>
</dbReference>
<organism evidence="3 4">
    <name type="scientific">Fischerella thermalis CCMEE 5268</name>
    <dbReference type="NCBI Taxonomy" id="2019662"/>
    <lineage>
        <taxon>Bacteria</taxon>
        <taxon>Bacillati</taxon>
        <taxon>Cyanobacteriota</taxon>
        <taxon>Cyanophyceae</taxon>
        <taxon>Nostocales</taxon>
        <taxon>Hapalosiphonaceae</taxon>
        <taxon>Fischerella</taxon>
    </lineage>
</organism>
<dbReference type="Pfam" id="PF05860">
    <property type="entry name" value="TPS"/>
    <property type="match status" value="1"/>
</dbReference>
<proteinExistence type="predicted"/>
<dbReference type="RefSeq" id="WP_102174953.1">
    <property type="nucleotide sequence ID" value="NZ_NMQA01000336.1"/>
</dbReference>
<feature type="domain" description="Filamentous haemagglutinin FhaB/tRNA nuclease CdiA-like TPS" evidence="2">
    <location>
        <begin position="37"/>
        <end position="149"/>
    </location>
</feature>
<dbReference type="Proteomes" id="UP000235025">
    <property type="component" value="Unassembled WGS sequence"/>
</dbReference>
<gene>
    <name evidence="3" type="ORF">CEN50_23185</name>
</gene>
<reference evidence="3 4" key="1">
    <citation type="submission" date="2017-07" db="EMBL/GenBank/DDBJ databases">
        <title>Genomes of Fischerella (Mastigocladus) sp. strains.</title>
        <authorList>
            <person name="Miller S.R."/>
        </authorList>
    </citation>
    <scope>NUCLEOTIDE SEQUENCE [LARGE SCALE GENOMIC DNA]</scope>
    <source>
        <strain evidence="3 4">CCMEE 5268</strain>
    </source>
</reference>
<dbReference type="NCBIfam" id="TIGR01901">
    <property type="entry name" value="adhes_NPXG"/>
    <property type="match status" value="1"/>
</dbReference>
<dbReference type="EMBL" id="NMQA01000336">
    <property type="protein sequence ID" value="PLZ95166.1"/>
    <property type="molecule type" value="Genomic_DNA"/>
</dbReference>
<dbReference type="SUPFAM" id="SSF51126">
    <property type="entry name" value="Pectin lyase-like"/>
    <property type="match status" value="1"/>
</dbReference>
<accession>A0A2N6KA76</accession>
<name>A0A2N6KA76_9CYAN</name>
<protein>
    <recommendedName>
        <fullName evidence="2">Filamentous haemagglutinin FhaB/tRNA nuclease CdiA-like TPS domain-containing protein</fullName>
    </recommendedName>
</protein>
<keyword evidence="1" id="KW-0732">Signal</keyword>
<evidence type="ECO:0000313" key="3">
    <source>
        <dbReference type="EMBL" id="PLZ95166.1"/>
    </source>
</evidence>
<evidence type="ECO:0000313" key="4">
    <source>
        <dbReference type="Proteomes" id="UP000235025"/>
    </source>
</evidence>
<comment type="caution">
    <text evidence="3">The sequence shown here is derived from an EMBL/GenBank/DDBJ whole genome shotgun (WGS) entry which is preliminary data.</text>
</comment>
<evidence type="ECO:0000259" key="2">
    <source>
        <dbReference type="SMART" id="SM00912"/>
    </source>
</evidence>